<dbReference type="AlphaFoldDB" id="A0A075HAD3"/>
<proteinExistence type="inferred from homology"/>
<dbReference type="InterPro" id="IPR013785">
    <property type="entry name" value="Aldolase_TIM"/>
</dbReference>
<protein>
    <submittedName>
        <fullName evidence="3">Fructose-bisphosphate aldolase (LsrF)</fullName>
    </submittedName>
</protein>
<dbReference type="InterPro" id="IPR041720">
    <property type="entry name" value="FbaB-like"/>
</dbReference>
<comment type="similarity">
    <text evidence="1">Belongs to the DeoC/FbaB aldolase family.</text>
</comment>
<dbReference type="Pfam" id="PF01791">
    <property type="entry name" value="DeoC"/>
    <property type="match status" value="1"/>
</dbReference>
<evidence type="ECO:0000313" key="3">
    <source>
        <dbReference type="EMBL" id="AIF13476.1"/>
    </source>
</evidence>
<gene>
    <name evidence="3" type="primary">lsrF</name>
</gene>
<dbReference type="NCBIfam" id="NF006081">
    <property type="entry name" value="PRK08227.1"/>
    <property type="match status" value="1"/>
</dbReference>
<accession>A0A075HAD3</accession>
<dbReference type="PIRSF" id="PIRSF038992">
    <property type="entry name" value="Aldolase_Ia"/>
    <property type="match status" value="1"/>
</dbReference>
<dbReference type="SUPFAM" id="SSF51569">
    <property type="entry name" value="Aldolase"/>
    <property type="match status" value="1"/>
</dbReference>
<dbReference type="PANTHER" id="PTHR47916">
    <property type="entry name" value="FRUCTOSE-BISPHOSPHATE ALDOLASE CLASS 1"/>
    <property type="match status" value="1"/>
</dbReference>
<reference evidence="3" key="1">
    <citation type="journal article" date="2014" name="Genome Biol. Evol.">
        <title>Pangenome evidence for extensive interdomain horizontal transfer affecting lineage core and shell genes in uncultured planktonic thaumarchaeota and euryarchaeota.</title>
        <authorList>
            <person name="Deschamps P."/>
            <person name="Zivanovic Y."/>
            <person name="Moreira D."/>
            <person name="Rodriguez-Valera F."/>
            <person name="Lopez-Garcia P."/>
        </authorList>
    </citation>
    <scope>NUCLEOTIDE SEQUENCE</scope>
</reference>
<dbReference type="SMART" id="SM01133">
    <property type="entry name" value="DeoC"/>
    <property type="match status" value="1"/>
</dbReference>
<dbReference type="GO" id="GO:0004332">
    <property type="term" value="F:fructose-bisphosphate aldolase activity"/>
    <property type="evidence" value="ECO:0007669"/>
    <property type="project" value="InterPro"/>
</dbReference>
<feature type="compositionally biased region" description="Polar residues" evidence="2">
    <location>
        <begin position="271"/>
        <end position="290"/>
    </location>
</feature>
<evidence type="ECO:0000256" key="2">
    <source>
        <dbReference type="SAM" id="MobiDB-lite"/>
    </source>
</evidence>
<dbReference type="EMBL" id="KF900974">
    <property type="protein sequence ID" value="AIF13476.1"/>
    <property type="molecule type" value="Genomic_DNA"/>
</dbReference>
<name>A0A075HAD3_9ARCH</name>
<organism evidence="3">
    <name type="scientific">uncultured marine thaumarchaeote KM3_62_E02</name>
    <dbReference type="NCBI Taxonomy" id="1456216"/>
    <lineage>
        <taxon>Archaea</taxon>
        <taxon>Nitrososphaerota</taxon>
        <taxon>environmental samples</taxon>
    </lineage>
</organism>
<dbReference type="InterPro" id="IPR002915">
    <property type="entry name" value="DeoC/FbaB/LacD_aldolase"/>
</dbReference>
<dbReference type="CDD" id="cd00958">
    <property type="entry name" value="DhnA"/>
    <property type="match status" value="1"/>
</dbReference>
<sequence>MDWGLKNRISKIINPLDNRALMLAVDHGYFLGPTEKLENPEKVIKPIMRYCDSLMLTRGVQRTSVDAAYPIPIVLRVSGGSSIIGDDLSNEQITTSIKEAIRLNASAVAMSIFVGSKFEHQSIVNLGKLVNEAEEYGIPVLAVTAVGKDMGKDARYLSLACRIAAEQGAHIVKTYFCENFEKVVESCPVPIIIAGGKKLPEKEALELTYSAIKAGAVGVDMGRNIWQSDNPVPMIKAVRAIVHSDATVEQAHKLFLKLCSETKNNSKKPFNKNQNNSKKPFNKNQNNSKKPFNKNQNNSKKESKVN</sequence>
<dbReference type="InterPro" id="IPR050456">
    <property type="entry name" value="DeoC/FbaB_aldolase"/>
</dbReference>
<dbReference type="PANTHER" id="PTHR47916:SF1">
    <property type="entry name" value="3-HYDROXY-5-PHOSPHONOOXYPENTANE-2,4-DIONE THIOLASE"/>
    <property type="match status" value="1"/>
</dbReference>
<feature type="region of interest" description="Disordered" evidence="2">
    <location>
        <begin position="264"/>
        <end position="306"/>
    </location>
</feature>
<dbReference type="Gene3D" id="3.20.20.70">
    <property type="entry name" value="Aldolase class I"/>
    <property type="match status" value="1"/>
</dbReference>
<evidence type="ECO:0000256" key="1">
    <source>
        <dbReference type="ARBA" id="ARBA00008116"/>
    </source>
</evidence>